<feature type="compositionally biased region" description="Basic and acidic residues" evidence="12">
    <location>
        <begin position="1049"/>
        <end position="1059"/>
    </location>
</feature>
<feature type="compositionally biased region" description="Basic and acidic residues" evidence="12">
    <location>
        <begin position="1289"/>
        <end position="1306"/>
    </location>
</feature>
<feature type="transmembrane region" description="Helical" evidence="13">
    <location>
        <begin position="742"/>
        <end position="762"/>
    </location>
</feature>
<accession>A0A914HQ00</accession>
<dbReference type="CDD" id="cd18787">
    <property type="entry name" value="SF2_C_DEAD"/>
    <property type="match status" value="1"/>
</dbReference>
<dbReference type="GO" id="GO:0004386">
    <property type="term" value="F:helicase activity"/>
    <property type="evidence" value="ECO:0007669"/>
    <property type="project" value="UniProtKB-KW"/>
</dbReference>
<feature type="transmembrane region" description="Helical" evidence="13">
    <location>
        <begin position="964"/>
        <end position="986"/>
    </location>
</feature>
<dbReference type="Pfam" id="PF00271">
    <property type="entry name" value="Helicase_C"/>
    <property type="match status" value="1"/>
</dbReference>
<dbReference type="SMART" id="SM00487">
    <property type="entry name" value="DEXDc"/>
    <property type="match status" value="1"/>
</dbReference>
<dbReference type="GO" id="GO:0016787">
    <property type="term" value="F:hydrolase activity"/>
    <property type="evidence" value="ECO:0007669"/>
    <property type="project" value="UniProtKB-KW"/>
</dbReference>
<evidence type="ECO:0000256" key="10">
    <source>
        <dbReference type="ARBA" id="ARBA00023136"/>
    </source>
</evidence>
<evidence type="ECO:0000313" key="17">
    <source>
        <dbReference type="WBParaSite" id="Gr19_v10_g264.t5"/>
    </source>
</evidence>
<dbReference type="PANTHER" id="PTHR11730:SF58">
    <property type="entry name" value="AMMONIUM TRANSPORTER"/>
    <property type="match status" value="1"/>
</dbReference>
<feature type="transmembrane region" description="Helical" evidence="13">
    <location>
        <begin position="935"/>
        <end position="952"/>
    </location>
</feature>
<name>A0A914HQ00_GLORO</name>
<feature type="domain" description="Helicase ATP-binding" evidence="14">
    <location>
        <begin position="109"/>
        <end position="298"/>
    </location>
</feature>
<dbReference type="FunFam" id="1.10.3430.10:FF:000008">
    <property type="entry name" value="Ammonium transporter"/>
    <property type="match status" value="1"/>
</dbReference>
<dbReference type="PROSITE" id="PS00039">
    <property type="entry name" value="DEAD_ATP_HELICASE"/>
    <property type="match status" value="1"/>
</dbReference>
<dbReference type="Gene3D" id="1.10.3430.10">
    <property type="entry name" value="Ammonium transporter AmtB like domains"/>
    <property type="match status" value="1"/>
</dbReference>
<evidence type="ECO:0000256" key="5">
    <source>
        <dbReference type="ARBA" id="ARBA00022741"/>
    </source>
</evidence>
<feature type="transmembrane region" description="Helical" evidence="13">
    <location>
        <begin position="906"/>
        <end position="923"/>
    </location>
</feature>
<evidence type="ECO:0000256" key="7">
    <source>
        <dbReference type="ARBA" id="ARBA00022806"/>
    </source>
</evidence>
<dbReference type="PROSITE" id="PS51194">
    <property type="entry name" value="HELICASE_CTER"/>
    <property type="match status" value="1"/>
</dbReference>
<evidence type="ECO:0000259" key="14">
    <source>
        <dbReference type="PROSITE" id="PS51192"/>
    </source>
</evidence>
<feature type="compositionally biased region" description="Polar residues" evidence="12">
    <location>
        <begin position="1220"/>
        <end position="1235"/>
    </location>
</feature>
<reference evidence="17" key="1">
    <citation type="submission" date="2022-11" db="UniProtKB">
        <authorList>
            <consortium name="WormBaseParasite"/>
        </authorList>
    </citation>
    <scope>IDENTIFICATION</scope>
</reference>
<feature type="region of interest" description="Disordered" evidence="12">
    <location>
        <begin position="1105"/>
        <end position="1141"/>
    </location>
</feature>
<keyword evidence="5" id="KW-0547">Nucleotide-binding</keyword>
<evidence type="ECO:0000256" key="4">
    <source>
        <dbReference type="ARBA" id="ARBA00022692"/>
    </source>
</evidence>
<feature type="compositionally biased region" description="Polar residues" evidence="12">
    <location>
        <begin position="1279"/>
        <end position="1288"/>
    </location>
</feature>
<dbReference type="SUPFAM" id="SSF52540">
    <property type="entry name" value="P-loop containing nucleoside triphosphate hydrolases"/>
    <property type="match status" value="1"/>
</dbReference>
<dbReference type="InterPro" id="IPR027417">
    <property type="entry name" value="P-loop_NTPase"/>
</dbReference>
<dbReference type="GO" id="GO:0005886">
    <property type="term" value="C:plasma membrane"/>
    <property type="evidence" value="ECO:0007669"/>
    <property type="project" value="TreeGrafter"/>
</dbReference>
<feature type="domain" description="Helicase C-terminal" evidence="15">
    <location>
        <begin position="325"/>
        <end position="479"/>
    </location>
</feature>
<dbReference type="Pfam" id="PF00270">
    <property type="entry name" value="DEAD"/>
    <property type="match status" value="1"/>
</dbReference>
<dbReference type="InterPro" id="IPR011545">
    <property type="entry name" value="DEAD/DEAH_box_helicase_dom"/>
</dbReference>
<comment type="similarity">
    <text evidence="2">Belongs to the ammonia transporter channel (TC 1.A.11.2) family.</text>
</comment>
<keyword evidence="11" id="KW-0924">Ammonia transport</keyword>
<dbReference type="InterPro" id="IPR044742">
    <property type="entry name" value="DEAD/DEAH_RhlB"/>
</dbReference>
<dbReference type="GO" id="GO:0097272">
    <property type="term" value="P:ammonium homeostasis"/>
    <property type="evidence" value="ECO:0007669"/>
    <property type="project" value="TreeGrafter"/>
</dbReference>
<feature type="transmembrane region" description="Helical" evidence="13">
    <location>
        <begin position="774"/>
        <end position="797"/>
    </location>
</feature>
<dbReference type="PROSITE" id="PS51192">
    <property type="entry name" value="HELICASE_ATP_BIND_1"/>
    <property type="match status" value="1"/>
</dbReference>
<keyword evidence="4 13" id="KW-0812">Transmembrane</keyword>
<dbReference type="InterPro" id="IPR001650">
    <property type="entry name" value="Helicase_C-like"/>
</dbReference>
<evidence type="ECO:0000313" key="16">
    <source>
        <dbReference type="Proteomes" id="UP000887572"/>
    </source>
</evidence>
<feature type="region of interest" description="Disordered" evidence="12">
    <location>
        <begin position="23"/>
        <end position="51"/>
    </location>
</feature>
<dbReference type="InterPro" id="IPR014001">
    <property type="entry name" value="Helicase_ATP-bd"/>
</dbReference>
<dbReference type="InterPro" id="IPR029020">
    <property type="entry name" value="Ammonium/urea_transptr"/>
</dbReference>
<comment type="subcellular location">
    <subcellularLocation>
        <location evidence="1">Membrane</location>
        <topology evidence="1">Multi-pass membrane protein</topology>
    </subcellularLocation>
</comment>
<organism evidence="16 17">
    <name type="scientific">Globodera rostochiensis</name>
    <name type="common">Golden nematode worm</name>
    <name type="synonym">Heterodera rostochiensis</name>
    <dbReference type="NCBI Taxonomy" id="31243"/>
    <lineage>
        <taxon>Eukaryota</taxon>
        <taxon>Metazoa</taxon>
        <taxon>Ecdysozoa</taxon>
        <taxon>Nematoda</taxon>
        <taxon>Chromadorea</taxon>
        <taxon>Rhabditida</taxon>
        <taxon>Tylenchina</taxon>
        <taxon>Tylenchomorpha</taxon>
        <taxon>Tylenchoidea</taxon>
        <taxon>Heteroderidae</taxon>
        <taxon>Heteroderinae</taxon>
        <taxon>Globodera</taxon>
    </lineage>
</organism>
<evidence type="ECO:0000256" key="2">
    <source>
        <dbReference type="ARBA" id="ARBA00005887"/>
    </source>
</evidence>
<evidence type="ECO:0000256" key="9">
    <source>
        <dbReference type="ARBA" id="ARBA00022989"/>
    </source>
</evidence>
<feature type="transmembrane region" description="Helical" evidence="13">
    <location>
        <begin position="853"/>
        <end position="874"/>
    </location>
</feature>
<keyword evidence="8" id="KW-0067">ATP-binding</keyword>
<evidence type="ECO:0000256" key="6">
    <source>
        <dbReference type="ARBA" id="ARBA00022801"/>
    </source>
</evidence>
<feature type="transmembrane region" description="Helical" evidence="13">
    <location>
        <begin position="716"/>
        <end position="735"/>
    </location>
</feature>
<proteinExistence type="inferred from homology"/>
<sequence>MLTKFYAFVDSPNIQLQRQLDNFGSSGTEQTGADDAGGNDQTSKNEQKIGPDFERHQNIRVVVRGGAQNDGDQYLISSFDEVNLSEKIAENLRSIRFLWPFAVQRRVIPLILKTNEDLLCLSSTGSGKTGAFLIPIIARLEQFSCSGDRAAAKRRSPKAIIVAHTKELVQQIGKTARIVAKDTGVGVVVMMGSVHYLHVEAQITREGCDVLVSTPGRLRDYISKSLVDLDCLQFLVIDEADKFFSDTEFVRVFNVLKEAMDQCGENKSKPCRTLMFSATLDSEEIVEQFLRANFYHVEAGVNQSVSHVQQIVISATVRNNEKAKKLQQILLQDGGTVQSCTKTVIFLNECRRCDRIAIMLAYYGYRAISINGHRTLEQRSNALAQFNAGEYDVLVGTDIIARGMNIPNLTRVILYELPPVHRYEQYVHRVGRVGRMGNVGEAFVFFNPEDPNDLQMAVFLRDQLRSADQQRPKWLDEMVQGQQQFETEVQQHAEQEMQLNINLNSSSRCSTTGGSRRGVQQELDEDQDDWLYALTNQMEVLLGPVRAALSIQIVHKQKGCQKVHELLRFFALPSAARRPFLTVRPSPVNQSPRGSAAGMDPSYANPPGVNIPYTEETNTWFQDDGIWLISCSFSIWTMVSGFGLLESGRVSSKDEVNIMVKNIVDVVFGGLCYWMFGFGFTFGTMYRNPVIGIGHFFYDPDREGQPSDQAWHYSRFFFQMSFATTTSTIVSAAMAERIRLKPYIVITFLMTIVHSISAHWVWSEDGFLKKLGCVDAAGCSVVHLVGGVAGLAATLYLRPRQKRFGERGNAHMSNPTNALLGTFMLWWGWLAFNTGTTMGVARGRWRLAARSSMVTLLSSLGGGCTSIIISLIFTRKCQIDLLIDGLLASLVATTAACHSIRPLDSIAVGSIGSALALSIYPLIERLEIDDPVGVIPVHVVGATWGMLSVGIFSQEDPFMASLNMPALCVVCIFVFSLVVTFVSLATMNQFPWGLRMTKYEEQLGADLIEHGLAGHNIAKYSIEKKLNVRNAYSVVKFVAKWKRKTRLSRERRLAEEAAARGENASMAPDGQRPNMPPPSSTDGQQQQHRLESLRLGPVKLDVFRRGSIQQPSASGGTLTARPRSGRRHQIEREKNSLPPTIHSSYRVHPMHTIQHQQQHNNSDTSLNIEGGIQNGVLGNGSVPFGKPITVIRPPTASTMADIMAWHTQQQPPAKEAELEQFSSASVHAQQPPNSSRDARGGGLLSRMRRNTRVQPHQQQPVDEVQLHEQRHSPPLSARSFAQTTTTQRHAIDGFDEMSQRMRRPESAGDSDSSGRSRQRRHRHNIRVNDSIV</sequence>
<keyword evidence="16" id="KW-1185">Reference proteome</keyword>
<feature type="transmembrane region" description="Helical" evidence="13">
    <location>
        <begin position="625"/>
        <end position="645"/>
    </location>
</feature>
<dbReference type="SMART" id="SM00490">
    <property type="entry name" value="HELICc"/>
    <property type="match status" value="1"/>
</dbReference>
<evidence type="ECO:0000256" key="12">
    <source>
        <dbReference type="SAM" id="MobiDB-lite"/>
    </source>
</evidence>
<dbReference type="GO" id="GO:0008519">
    <property type="term" value="F:ammonium channel activity"/>
    <property type="evidence" value="ECO:0007669"/>
    <property type="project" value="InterPro"/>
</dbReference>
<dbReference type="Proteomes" id="UP000887572">
    <property type="component" value="Unplaced"/>
</dbReference>
<dbReference type="WBParaSite" id="Gr19_v10_g264.t5">
    <property type="protein sequence ID" value="Gr19_v10_g264.t5"/>
    <property type="gene ID" value="Gr19_v10_g264"/>
</dbReference>
<keyword evidence="9 13" id="KW-1133">Transmembrane helix</keyword>
<feature type="transmembrane region" description="Helical" evidence="13">
    <location>
        <begin position="818"/>
        <end position="841"/>
    </location>
</feature>
<dbReference type="CDD" id="cd00268">
    <property type="entry name" value="DEADc"/>
    <property type="match status" value="1"/>
</dbReference>
<feature type="region of interest" description="Disordered" evidence="12">
    <location>
        <begin position="1049"/>
        <end position="1088"/>
    </location>
</feature>
<feature type="region of interest" description="Disordered" evidence="12">
    <location>
        <begin position="1209"/>
        <end position="1332"/>
    </location>
</feature>
<evidence type="ECO:0000256" key="8">
    <source>
        <dbReference type="ARBA" id="ARBA00022840"/>
    </source>
</evidence>
<evidence type="ECO:0000256" key="1">
    <source>
        <dbReference type="ARBA" id="ARBA00004141"/>
    </source>
</evidence>
<feature type="compositionally biased region" description="Basic residues" evidence="12">
    <location>
        <begin position="1316"/>
        <end position="1325"/>
    </location>
</feature>
<evidence type="ECO:0000256" key="13">
    <source>
        <dbReference type="SAM" id="Phobius"/>
    </source>
</evidence>
<evidence type="ECO:0000256" key="11">
    <source>
        <dbReference type="ARBA" id="ARBA00023177"/>
    </source>
</evidence>
<protein>
    <submittedName>
        <fullName evidence="17">Ammonium transporter</fullName>
    </submittedName>
</protein>
<keyword evidence="7" id="KW-0347">Helicase</keyword>
<evidence type="ECO:0000256" key="3">
    <source>
        <dbReference type="ARBA" id="ARBA00022448"/>
    </source>
</evidence>
<dbReference type="GO" id="GO:0003676">
    <property type="term" value="F:nucleic acid binding"/>
    <property type="evidence" value="ECO:0007669"/>
    <property type="project" value="InterPro"/>
</dbReference>
<feature type="compositionally biased region" description="Polar residues" evidence="12">
    <location>
        <begin position="1107"/>
        <end position="1117"/>
    </location>
</feature>
<keyword evidence="10 13" id="KW-0472">Membrane</keyword>
<dbReference type="InterPro" id="IPR000629">
    <property type="entry name" value="RNA-helicase_DEAD-box_CS"/>
</dbReference>
<keyword evidence="6" id="KW-0378">Hydrolase</keyword>
<dbReference type="Pfam" id="PF00909">
    <property type="entry name" value="Ammonium_transp"/>
    <property type="match status" value="1"/>
</dbReference>
<dbReference type="Gene3D" id="3.40.50.300">
    <property type="entry name" value="P-loop containing nucleotide triphosphate hydrolases"/>
    <property type="match status" value="2"/>
</dbReference>
<dbReference type="SUPFAM" id="SSF111352">
    <property type="entry name" value="Ammonium transporter"/>
    <property type="match status" value="1"/>
</dbReference>
<dbReference type="InterPro" id="IPR024041">
    <property type="entry name" value="NH4_transpt_AmtB-like_dom"/>
</dbReference>
<dbReference type="PANTHER" id="PTHR11730">
    <property type="entry name" value="AMMONIUM TRANSPORTER"/>
    <property type="match status" value="1"/>
</dbReference>
<dbReference type="GO" id="GO:0043186">
    <property type="term" value="C:P granule"/>
    <property type="evidence" value="ECO:0007669"/>
    <property type="project" value="UniProtKB-ARBA"/>
</dbReference>
<feature type="transmembrane region" description="Helical" evidence="13">
    <location>
        <begin position="666"/>
        <end position="686"/>
    </location>
</feature>
<keyword evidence="3" id="KW-0813">Transport</keyword>
<evidence type="ECO:0000259" key="15">
    <source>
        <dbReference type="PROSITE" id="PS51194"/>
    </source>
</evidence>
<dbReference type="GO" id="GO:0005524">
    <property type="term" value="F:ATP binding"/>
    <property type="evidence" value="ECO:0007669"/>
    <property type="project" value="UniProtKB-KW"/>
</dbReference>